<dbReference type="PROSITE" id="PS00018">
    <property type="entry name" value="EF_HAND_1"/>
    <property type="match status" value="1"/>
</dbReference>
<dbReference type="EMBL" id="CP036433">
    <property type="protein sequence ID" value="QDU95982.1"/>
    <property type="molecule type" value="Genomic_DNA"/>
</dbReference>
<dbReference type="KEGG" id="lcre:Pla8534_38010"/>
<dbReference type="RefSeq" id="WP_145054659.1">
    <property type="nucleotide sequence ID" value="NZ_CP036433.1"/>
</dbReference>
<evidence type="ECO:0000313" key="4">
    <source>
        <dbReference type="Proteomes" id="UP000317648"/>
    </source>
</evidence>
<reference evidence="3 4" key="1">
    <citation type="submission" date="2019-02" db="EMBL/GenBank/DDBJ databases">
        <title>Deep-cultivation of Planctomycetes and their phenomic and genomic characterization uncovers novel biology.</title>
        <authorList>
            <person name="Wiegand S."/>
            <person name="Jogler M."/>
            <person name="Boedeker C."/>
            <person name="Pinto D."/>
            <person name="Vollmers J."/>
            <person name="Rivas-Marin E."/>
            <person name="Kohn T."/>
            <person name="Peeters S.H."/>
            <person name="Heuer A."/>
            <person name="Rast P."/>
            <person name="Oberbeckmann S."/>
            <person name="Bunk B."/>
            <person name="Jeske O."/>
            <person name="Meyerdierks A."/>
            <person name="Storesund J.E."/>
            <person name="Kallscheuer N."/>
            <person name="Luecker S."/>
            <person name="Lage O.M."/>
            <person name="Pohl T."/>
            <person name="Merkel B.J."/>
            <person name="Hornburger P."/>
            <person name="Mueller R.-W."/>
            <person name="Bruemmer F."/>
            <person name="Labrenz M."/>
            <person name="Spormann A.M."/>
            <person name="Op den Camp H."/>
            <person name="Overmann J."/>
            <person name="Amann R."/>
            <person name="Jetten M.S.M."/>
            <person name="Mascher T."/>
            <person name="Medema M.H."/>
            <person name="Devos D.P."/>
            <person name="Kaster A.-K."/>
            <person name="Ovreas L."/>
            <person name="Rohde M."/>
            <person name="Galperin M.Y."/>
            <person name="Jogler C."/>
        </authorList>
    </citation>
    <scope>NUCLEOTIDE SEQUENCE [LARGE SCALE GENOMIC DNA]</scope>
    <source>
        <strain evidence="3 4">Pla85_3_4</strain>
    </source>
</reference>
<gene>
    <name evidence="3" type="ORF">Pla8534_38010</name>
</gene>
<sequence>MQDLDIPLSNEVYTPAVESDKWRDAPCRRRRLNRMLHITGWIGLLTLASALIWAVTWFQPPRPGCLVLLGAGYQDNLDVPQNVFGWQSVLDFAQLTEGPNGLTYWGRDLLRQAHPPQRLMAGQPWDQGMQDFEEPTLVMMINAHGASDTNGAYLIPQNADDSADPQNRLRLTDLLDRLAELPAEKHKLLLLDCTGVAANWRWGFLHNDFARELRLANDRISSIPNLVVICASDIDQRSWTYDDQRRTIFSHFLIEGLRGAAFDDSNDGRVNAYELFDFTASAVAGWVKSNRQASQTPLLLPEGDVGQERASAIDLGVISRSYKPVEPPTRAVVGRQPLDEAWQRCEQLSSAQNSPCDYAPQLWRIMLDTLVRYEQLIYLGDQQSADALRVRLEDLAFQIEQKCTISLASMQNTLAMPAVAGCDRDVYRRQAEATVNQLWTAPPAQTSDLWTKQTQTIISQAATNPDLALRLFRLSVFDVLIDRAAEDPQRNLAPAARLAPLAGDPLHPLPAEIHFVVMLNRDLDITGFSAEDLDRVRLAIEVRRVAERAAAAAGRGYALSEEVSPWIRDLVDAADKDRRAGEDMLLAGPQARADAETKLKAAQTQYERALTQSDTVRAALQVRNQALSEAPYYSEWLASRGDQDSLTESENSPVNDLLELWTSTHALTEQLEQPNSHWIDEAPPASFVDPQPQSLAARADLVRRQLTAMHSSYARNARSVVSGRSDDIWQEAGSALMVPLGTMPERTQLWEARRSANGAMPATMAAQCAVNRMATPPPISETTKRNAARQGRLALAMLGPKNFDLVKGKDWENFQQVQRRVEVFDVEQQWWESLARAGEQIRGRYLELPAWVASTKENADHETREKMIAETTNASAVCRLISDAATVTVNAPRTLRKLLLQDLLLWQADRTWRDHWSAQDPNAEPYYRTAGLTFLDDARQLDSHHQELNALQQKLQQNGVLAFATPSRLDLTSQQQLEVACQLEPGPGAALPPGYPTVWVEAGDSLNLVSPAPQERIAQPLGQQDEKSQFVCTLRSPVLDKAESTFDQGPTATPSNLMLTALFRGQKLQRQIPVSIHLQPELLVSRQPRPAKGSIAVQGSASLANQDGVAQGAITIVLDASGSMGPPANESFSAQTKYAEACQAIQQMMGSLPRGVVVSVWVFGQAWGPQKTTLTPEETIHRVVPPTVWSPEDPAQLQTLLRAIQYPAIEPWNESPLIEAMLKAKEDLMTAPGFKSMVVITDGVDNRFETQSGGQTVSQALNQAFRNSGIEVNLLGFKVANQEMEQAKKQFQVVETWMPPGKYYLLSQASELESQLTAAAAPHLRYWVQNYDNRTLPGLPADGLDVSQPNSNLRWLPGGADPGGYQLRFSEQSAKQTPVLIRGGDLLLLQANRTAKGLNAARIPYAKTFWSWKPSRTEGNFQAAVLQNQRTGDRTLEMLMTLEAAGQSQDVLQQWEPRDIWVEAAPAKAGKPIAVQWRREFGYAAPAWTLSAASWPTGDKKGDLARPDLKVWWSPDEQTPAAVLLQRGRDFDNYASLHNLAVSALEQRAVLESIAVEEHYVQTGPNLREKRSCLVVRMAQDNGDALRVRLEGVAAAGEEHRYYPTVGRYAALFWPVTADEADMTLQGVSLLSMQAFKRQAERRGYFLDFQDLVAPDPNDTRPAPDYSTHP</sequence>
<dbReference type="Proteomes" id="UP000317648">
    <property type="component" value="Chromosome"/>
</dbReference>
<organism evidence="3 4">
    <name type="scientific">Lignipirellula cremea</name>
    <dbReference type="NCBI Taxonomy" id="2528010"/>
    <lineage>
        <taxon>Bacteria</taxon>
        <taxon>Pseudomonadati</taxon>
        <taxon>Planctomycetota</taxon>
        <taxon>Planctomycetia</taxon>
        <taxon>Pirellulales</taxon>
        <taxon>Pirellulaceae</taxon>
        <taxon>Lignipirellula</taxon>
    </lineage>
</organism>
<evidence type="ECO:0000259" key="2">
    <source>
        <dbReference type="PROSITE" id="PS50234"/>
    </source>
</evidence>
<dbReference type="CDD" id="cd00198">
    <property type="entry name" value="vWFA"/>
    <property type="match status" value="1"/>
</dbReference>
<keyword evidence="1" id="KW-0812">Transmembrane</keyword>
<protein>
    <recommendedName>
        <fullName evidence="2">VWFA domain-containing protein</fullName>
    </recommendedName>
</protein>
<dbReference type="SMART" id="SM00327">
    <property type="entry name" value="VWA"/>
    <property type="match status" value="1"/>
</dbReference>
<dbReference type="SUPFAM" id="SSF53300">
    <property type="entry name" value="vWA-like"/>
    <property type="match status" value="1"/>
</dbReference>
<dbReference type="InterPro" id="IPR018247">
    <property type="entry name" value="EF_Hand_1_Ca_BS"/>
</dbReference>
<proteinExistence type="predicted"/>
<feature type="transmembrane region" description="Helical" evidence="1">
    <location>
        <begin position="38"/>
        <end position="58"/>
    </location>
</feature>
<keyword evidence="1" id="KW-0472">Membrane</keyword>
<dbReference type="InterPro" id="IPR036465">
    <property type="entry name" value="vWFA_dom_sf"/>
</dbReference>
<keyword evidence="1" id="KW-1133">Transmembrane helix</keyword>
<dbReference type="InterPro" id="IPR002035">
    <property type="entry name" value="VWF_A"/>
</dbReference>
<dbReference type="PROSITE" id="PS50234">
    <property type="entry name" value="VWFA"/>
    <property type="match status" value="1"/>
</dbReference>
<evidence type="ECO:0000313" key="3">
    <source>
        <dbReference type="EMBL" id="QDU95982.1"/>
    </source>
</evidence>
<accession>A0A518DVW7</accession>
<dbReference type="Gene3D" id="3.40.50.410">
    <property type="entry name" value="von Willebrand factor, type A domain"/>
    <property type="match status" value="1"/>
</dbReference>
<keyword evidence="4" id="KW-1185">Reference proteome</keyword>
<name>A0A518DVW7_9BACT</name>
<feature type="domain" description="VWFA" evidence="2">
    <location>
        <begin position="1113"/>
        <end position="1320"/>
    </location>
</feature>
<dbReference type="OrthoDB" id="219224at2"/>
<evidence type="ECO:0000256" key="1">
    <source>
        <dbReference type="SAM" id="Phobius"/>
    </source>
</evidence>